<sequence>MSDLRVALRIQAHAGDSRREIGQLNRDLHNAGKQGAKSLADESWKVSTAMTRIGATGAASYKVVREAVRETAKESRTLVAESGKASGEMRKVGATGAASYRVVRESMREAAKAGGGTQLVLTKTSAEFKQMSNAARKAARDAKAELNNTQRQGVDPLRQSVDKVDQSFRRMAQNSGRNLQGLKAVAVGVRKEFERIKRVGSSAQGQLAGLGVGVGVASGLKSSAVLDRKLIRTQQTADLSAEQRNEWRGEQWRLAQKYGIEREQVQTGFDTLIASGLSYDQAKPSAEAIAQGTAVTGADSGILAKALVTGASAFDIDLSKSGAALDILQKMTVAGRLGNAELENLSSIFPKIGQDAKSAGMSMAQALSFVETLSLIELEPDRLGTLAQSTLRMFNNGSYRKEVTKATGVEFFNKDKSQRDTKDVFIDLQRKYKALKTDKDRARFMDVAFGKMDQDTQKGIKAFLSGDRLETYAKSTGTISDAKPIFEKDLADNVGSTTGTASRLKATFGAAIDRMSQPLNKGLADMGNYLLNDLNLSGEQMLGAGVATGVGGYVAGRGLAAGGGALLNKVMGGPETLKNIAVGKVLEEAAGVTSVFVTNWPSGGMPGVAAPDISLGKKTGGFKLPSGVTGGLSAVAARGAMMAPLAGAAGAGFVVGGSSENSDEGRLRAAENSKLLTDDQRTYYAAFYRNRINLAQESPDAADNWVSAQAQKLAQQQTGLTASGGTVAAGNAWAQRIAMAGLSQPAQGLALLQASQPGPRQPSAAIWGGSAAQLTALGGSPAMAPWAEQALGLLGPSASMLPSGSPGQGAGGQDGAMMRELSEVLRQQISQLQALVGVPLVIDVRSDSNSIYADVERRVGIQARRG</sequence>
<evidence type="ECO:0000313" key="3">
    <source>
        <dbReference type="Proteomes" id="UP000541770"/>
    </source>
</evidence>
<evidence type="ECO:0000259" key="1">
    <source>
        <dbReference type="Pfam" id="PF10145"/>
    </source>
</evidence>
<dbReference type="AlphaFoldDB" id="A0A7W2JVL9"/>
<proteinExistence type="predicted"/>
<dbReference type="Pfam" id="PF10145">
    <property type="entry name" value="PhageMin_Tail"/>
    <property type="match status" value="1"/>
</dbReference>
<organism evidence="2 3">
    <name type="scientific">Pseudomonas mosselii</name>
    <dbReference type="NCBI Taxonomy" id="78327"/>
    <lineage>
        <taxon>Bacteria</taxon>
        <taxon>Pseudomonadati</taxon>
        <taxon>Pseudomonadota</taxon>
        <taxon>Gammaproteobacteria</taxon>
        <taxon>Pseudomonadales</taxon>
        <taxon>Pseudomonadaceae</taxon>
        <taxon>Pseudomonas</taxon>
    </lineage>
</organism>
<evidence type="ECO:0000313" key="2">
    <source>
        <dbReference type="EMBL" id="MBA6065935.1"/>
    </source>
</evidence>
<name>A0A7W2JVL9_9PSED</name>
<feature type="domain" description="Phage tail tape measure protein" evidence="1">
    <location>
        <begin position="254"/>
        <end position="450"/>
    </location>
</feature>
<gene>
    <name evidence="2" type="ORF">H4C75_14330</name>
</gene>
<reference evidence="2 3" key="1">
    <citation type="submission" date="2020-07" db="EMBL/GenBank/DDBJ databases">
        <title>Diversity of carbapenemase encoding genes among Pseudomonas putida group clinical isolates in a tertiary Brazilian hospital.</title>
        <authorList>
            <person name="Alberto-Lei F."/>
            <person name="Nodari C.S."/>
            <person name="Streling A.P."/>
            <person name="Paulino J.T."/>
            <person name="Bessa-Neto F.O."/>
            <person name="Cayo R."/>
            <person name="Gales A.C."/>
        </authorList>
    </citation>
    <scope>NUCLEOTIDE SEQUENCE [LARGE SCALE GENOMIC DNA]</scope>
    <source>
        <strain evidence="2 3">14802</strain>
    </source>
</reference>
<protein>
    <submittedName>
        <fullName evidence="2">Phage tail tape measure protein</fullName>
    </submittedName>
</protein>
<dbReference type="EMBL" id="JACGDE010000009">
    <property type="protein sequence ID" value="MBA6065935.1"/>
    <property type="molecule type" value="Genomic_DNA"/>
</dbReference>
<accession>A0A7W2JVL9</accession>
<dbReference type="RefSeq" id="WP_182323245.1">
    <property type="nucleotide sequence ID" value="NZ_JACGDE010000009.1"/>
</dbReference>
<comment type="caution">
    <text evidence="2">The sequence shown here is derived from an EMBL/GenBank/DDBJ whole genome shotgun (WGS) entry which is preliminary data.</text>
</comment>
<dbReference type="Proteomes" id="UP000541770">
    <property type="component" value="Unassembled WGS sequence"/>
</dbReference>
<dbReference type="InterPro" id="IPR010090">
    <property type="entry name" value="Phage_tape_meas"/>
</dbReference>